<keyword evidence="4" id="KW-1185">Reference proteome</keyword>
<comment type="caution">
    <text evidence="1">Lacks conserved residue(s) required for the propagation of feature annotation.</text>
</comment>
<name>A0A5C6TY45_9BURK</name>
<protein>
    <submittedName>
        <fullName evidence="3">Response regulator</fullName>
    </submittedName>
</protein>
<evidence type="ECO:0000259" key="2">
    <source>
        <dbReference type="PROSITE" id="PS50110"/>
    </source>
</evidence>
<reference evidence="3 4" key="1">
    <citation type="submission" date="2019-08" db="EMBL/GenBank/DDBJ databases">
        <authorList>
            <person name="Khan S.A."/>
            <person name="Jeon C.O."/>
            <person name="Jeong S.E."/>
        </authorList>
    </citation>
    <scope>NUCLEOTIDE SEQUENCE [LARGE SCALE GENOMIC DNA]</scope>
    <source>
        <strain evidence="4">IMCC1728</strain>
    </source>
</reference>
<dbReference type="InterPro" id="IPR001789">
    <property type="entry name" value="Sig_transdc_resp-reg_receiver"/>
</dbReference>
<dbReference type="PROSITE" id="PS50110">
    <property type="entry name" value="RESPONSE_REGULATORY"/>
    <property type="match status" value="1"/>
</dbReference>
<gene>
    <name evidence="3" type="ORF">FSC37_03570</name>
</gene>
<dbReference type="EMBL" id="VOPW01000001">
    <property type="protein sequence ID" value="TXC65512.1"/>
    <property type="molecule type" value="Genomic_DNA"/>
</dbReference>
<comment type="caution">
    <text evidence="3">The sequence shown here is derived from an EMBL/GenBank/DDBJ whole genome shotgun (WGS) entry which is preliminary data.</text>
</comment>
<dbReference type="AlphaFoldDB" id="A0A5C6TY45"/>
<dbReference type="Gene3D" id="3.40.50.2300">
    <property type="match status" value="1"/>
</dbReference>
<evidence type="ECO:0000256" key="1">
    <source>
        <dbReference type="PROSITE-ProRule" id="PRU00169"/>
    </source>
</evidence>
<evidence type="ECO:0000313" key="4">
    <source>
        <dbReference type="Proteomes" id="UP000321832"/>
    </source>
</evidence>
<feature type="domain" description="Response regulatory" evidence="2">
    <location>
        <begin position="31"/>
        <end position="79"/>
    </location>
</feature>
<evidence type="ECO:0000313" key="3">
    <source>
        <dbReference type="EMBL" id="TXC65512.1"/>
    </source>
</evidence>
<proteinExistence type="predicted"/>
<accession>A0A5C6TY45</accession>
<sequence>MTLPLSDARLAAAAPAPERNSGQGPALPGVRVLVVDDSEINREVARRILELEGARVSWPTTASRRSITCWRLRARWTWC</sequence>
<dbReference type="Proteomes" id="UP000321832">
    <property type="component" value="Unassembled WGS sequence"/>
</dbReference>
<organism evidence="3 4">
    <name type="scientific">Piscinibacter aquaticus</name>
    <dbReference type="NCBI Taxonomy" id="392597"/>
    <lineage>
        <taxon>Bacteria</taxon>
        <taxon>Pseudomonadati</taxon>
        <taxon>Pseudomonadota</taxon>
        <taxon>Betaproteobacteria</taxon>
        <taxon>Burkholderiales</taxon>
        <taxon>Sphaerotilaceae</taxon>
        <taxon>Piscinibacter</taxon>
    </lineage>
</organism>
<dbReference type="GO" id="GO:0000160">
    <property type="term" value="P:phosphorelay signal transduction system"/>
    <property type="evidence" value="ECO:0007669"/>
    <property type="project" value="InterPro"/>
</dbReference>
<dbReference type="SUPFAM" id="SSF52172">
    <property type="entry name" value="CheY-like"/>
    <property type="match status" value="1"/>
</dbReference>
<dbReference type="InterPro" id="IPR011006">
    <property type="entry name" value="CheY-like_superfamily"/>
</dbReference>